<evidence type="ECO:0008006" key="4">
    <source>
        <dbReference type="Google" id="ProtNLM"/>
    </source>
</evidence>
<evidence type="ECO:0000256" key="1">
    <source>
        <dbReference type="SAM" id="MobiDB-lite"/>
    </source>
</evidence>
<comment type="caution">
    <text evidence="2">The sequence shown here is derived from an EMBL/GenBank/DDBJ whole genome shotgun (WGS) entry which is preliminary data.</text>
</comment>
<dbReference type="Proteomes" id="UP000593564">
    <property type="component" value="Unassembled WGS sequence"/>
</dbReference>
<reference evidence="2 3" key="2">
    <citation type="submission" date="2020-07" db="EMBL/GenBank/DDBJ databases">
        <title>Genome assembly of wild tea tree DASZ reveals pedigree and selection history of tea varieties.</title>
        <authorList>
            <person name="Zhang W."/>
        </authorList>
    </citation>
    <scope>NUCLEOTIDE SEQUENCE [LARGE SCALE GENOMIC DNA]</scope>
    <source>
        <strain evidence="3">cv. G240</strain>
        <tissue evidence="2">Leaf</tissue>
    </source>
</reference>
<sequence length="156" mass="17409">MSHHHPRQILTPLESRKRKEREAFYVAKPLAPPVTAVTTTTKAIEPASSNRLLAGYMAYEYLTKGTLFGQKWDPARAGAVPVSNSRGQLGESKRTKPGQSQSCEAEPRGKVVKQQEKQQQQPHQERYAVVSNLLKEDGAHVPGIVNPTQLARWIQM</sequence>
<dbReference type="EMBL" id="JACBKZ010000009">
    <property type="protein sequence ID" value="KAF5941904.1"/>
    <property type="molecule type" value="Genomic_DNA"/>
</dbReference>
<dbReference type="PANTHER" id="PTHR34657:SF4">
    <property type="entry name" value="EMBRYO SAC DEVELOPMENT ARREST 6"/>
    <property type="match status" value="1"/>
</dbReference>
<feature type="region of interest" description="Disordered" evidence="1">
    <location>
        <begin position="77"/>
        <end position="125"/>
    </location>
</feature>
<organism evidence="2 3">
    <name type="scientific">Camellia sinensis</name>
    <name type="common">Tea plant</name>
    <name type="synonym">Thea sinensis</name>
    <dbReference type="NCBI Taxonomy" id="4442"/>
    <lineage>
        <taxon>Eukaryota</taxon>
        <taxon>Viridiplantae</taxon>
        <taxon>Streptophyta</taxon>
        <taxon>Embryophyta</taxon>
        <taxon>Tracheophyta</taxon>
        <taxon>Spermatophyta</taxon>
        <taxon>Magnoliopsida</taxon>
        <taxon>eudicotyledons</taxon>
        <taxon>Gunneridae</taxon>
        <taxon>Pentapetalae</taxon>
        <taxon>asterids</taxon>
        <taxon>Ericales</taxon>
        <taxon>Theaceae</taxon>
        <taxon>Camellia</taxon>
    </lineage>
</organism>
<evidence type="ECO:0000313" key="3">
    <source>
        <dbReference type="Proteomes" id="UP000593564"/>
    </source>
</evidence>
<accession>A0A7J7GR45</accession>
<evidence type="ECO:0000313" key="2">
    <source>
        <dbReference type="EMBL" id="KAF5941904.1"/>
    </source>
</evidence>
<protein>
    <recommendedName>
        <fullName evidence="4">Embryo sac development arrest 6</fullName>
    </recommendedName>
</protein>
<proteinExistence type="predicted"/>
<name>A0A7J7GR45_CAMSI</name>
<keyword evidence="3" id="KW-1185">Reference proteome</keyword>
<dbReference type="OrthoDB" id="687843at2759"/>
<dbReference type="PANTHER" id="PTHR34657">
    <property type="entry name" value="EMBRYO SAC DEVELOPMENT ARREST 6"/>
    <property type="match status" value="1"/>
</dbReference>
<dbReference type="AlphaFoldDB" id="A0A7J7GR45"/>
<feature type="compositionally biased region" description="Basic and acidic residues" evidence="1">
    <location>
        <begin position="105"/>
        <end position="116"/>
    </location>
</feature>
<gene>
    <name evidence="2" type="ORF">HYC85_019546</name>
</gene>
<reference evidence="3" key="1">
    <citation type="journal article" date="2020" name="Nat. Commun.">
        <title>Genome assembly of wild tea tree DASZ reveals pedigree and selection history of tea varieties.</title>
        <authorList>
            <person name="Zhang W."/>
            <person name="Zhang Y."/>
            <person name="Qiu H."/>
            <person name="Guo Y."/>
            <person name="Wan H."/>
            <person name="Zhang X."/>
            <person name="Scossa F."/>
            <person name="Alseekh S."/>
            <person name="Zhang Q."/>
            <person name="Wang P."/>
            <person name="Xu L."/>
            <person name="Schmidt M.H."/>
            <person name="Jia X."/>
            <person name="Li D."/>
            <person name="Zhu A."/>
            <person name="Guo F."/>
            <person name="Chen W."/>
            <person name="Ni D."/>
            <person name="Usadel B."/>
            <person name="Fernie A.R."/>
            <person name="Wen W."/>
        </authorList>
    </citation>
    <scope>NUCLEOTIDE SEQUENCE [LARGE SCALE GENOMIC DNA]</scope>
    <source>
        <strain evidence="3">cv. G240</strain>
    </source>
</reference>